<dbReference type="AlphaFoldDB" id="A0A1N7DGG5"/>
<dbReference type="STRING" id="34061.B0189_01540"/>
<reference evidence="2" key="1">
    <citation type="submission" date="2017-01" db="EMBL/GenBank/DDBJ databases">
        <authorList>
            <person name="Varghese N."/>
            <person name="Submissions S."/>
        </authorList>
    </citation>
    <scope>NUCLEOTIDE SEQUENCE [LARGE SCALE GENOMIC DNA]</scope>
    <source>
        <strain evidence="2">DSM 21768</strain>
    </source>
</reference>
<accession>A0A1N7DGG5</accession>
<dbReference type="InterPro" id="IPR009836">
    <property type="entry name" value="GRDP-like"/>
</dbReference>
<dbReference type="RefSeq" id="WP_076554415.1">
    <property type="nucleotide sequence ID" value="NZ_FTNU01000001.1"/>
</dbReference>
<organism evidence="1 2">
    <name type="scientific">Moraxella cuniculi DSM 21768</name>
    <dbReference type="NCBI Taxonomy" id="1122245"/>
    <lineage>
        <taxon>Bacteria</taxon>
        <taxon>Pseudomonadati</taxon>
        <taxon>Pseudomonadota</taxon>
        <taxon>Gammaproteobacteria</taxon>
        <taxon>Moraxellales</taxon>
        <taxon>Moraxellaceae</taxon>
        <taxon>Moraxella</taxon>
    </lineage>
</organism>
<protein>
    <recommendedName>
        <fullName evidence="3">Glycine-rich domain-containing protein-like</fullName>
    </recommendedName>
</protein>
<gene>
    <name evidence="1" type="ORF">SAMN02745664_101249</name>
</gene>
<dbReference type="PANTHER" id="PTHR34365:SF7">
    <property type="entry name" value="GLYCINE-RICH DOMAIN-CONTAINING PROTEIN 1"/>
    <property type="match status" value="1"/>
</dbReference>
<evidence type="ECO:0008006" key="3">
    <source>
        <dbReference type="Google" id="ProtNLM"/>
    </source>
</evidence>
<sequence>MNSVDNAIRAYVQEMDFYWIEKKLTTSYDGQEVTWTEQGVKDAIRQYKNFMLLMKIYDGTPEIIVPSIEVDEIWHNHILDTKAYFRDCDVIYGRYMHHFPYFGMRGKEDFDNLNRCFDRTQELYFKHFGEYMYEVDF</sequence>
<evidence type="ECO:0000313" key="2">
    <source>
        <dbReference type="Proteomes" id="UP000187495"/>
    </source>
</evidence>
<dbReference type="PANTHER" id="PTHR34365">
    <property type="entry name" value="ENOLASE (DUF1399)"/>
    <property type="match status" value="1"/>
</dbReference>
<dbReference type="Proteomes" id="UP000187495">
    <property type="component" value="Unassembled WGS sequence"/>
</dbReference>
<keyword evidence="2" id="KW-1185">Reference proteome</keyword>
<name>A0A1N7DGG5_9GAMM</name>
<dbReference type="EMBL" id="FTNU01000001">
    <property type="protein sequence ID" value="SIR74926.1"/>
    <property type="molecule type" value="Genomic_DNA"/>
</dbReference>
<evidence type="ECO:0000313" key="1">
    <source>
        <dbReference type="EMBL" id="SIR74926.1"/>
    </source>
</evidence>
<proteinExistence type="predicted"/>
<dbReference type="Pfam" id="PF07173">
    <property type="entry name" value="GRDP-like"/>
    <property type="match status" value="1"/>
</dbReference>